<reference evidence="3" key="1">
    <citation type="submission" date="2018-08" db="EMBL/GenBank/DDBJ databases">
        <authorList>
            <person name="Liu Z.-W."/>
            <person name="Du Z.-J."/>
        </authorList>
    </citation>
    <scope>NUCLEOTIDE SEQUENCE [LARGE SCALE GENOMIC DNA]</scope>
    <source>
        <strain evidence="3">H4X</strain>
    </source>
</reference>
<dbReference type="Proteomes" id="UP000256708">
    <property type="component" value="Unassembled WGS sequence"/>
</dbReference>
<feature type="chain" id="PRO_5017810531" evidence="1">
    <location>
        <begin position="21"/>
        <end position="84"/>
    </location>
</feature>
<accession>A0A3D8L3T8</accession>
<sequence>MKKVLNIFIAGVFGTAIGVACTNGTTTTANTTEATAMTTPATQAAQPVQQDAKAMVNDWPETAKMAANNMMISMGSQQRALPAG</sequence>
<dbReference type="EMBL" id="QRGR01000036">
    <property type="protein sequence ID" value="RDV11927.1"/>
    <property type="molecule type" value="Genomic_DNA"/>
</dbReference>
<dbReference type="AlphaFoldDB" id="A0A3D8L3T8"/>
<organism evidence="2 3">
    <name type="scientific">Pontibacter diazotrophicus</name>
    <dbReference type="NCBI Taxonomy" id="1400979"/>
    <lineage>
        <taxon>Bacteria</taxon>
        <taxon>Pseudomonadati</taxon>
        <taxon>Bacteroidota</taxon>
        <taxon>Cytophagia</taxon>
        <taxon>Cytophagales</taxon>
        <taxon>Hymenobacteraceae</taxon>
        <taxon>Pontibacter</taxon>
    </lineage>
</organism>
<gene>
    <name evidence="2" type="ORF">DXT99_23160</name>
</gene>
<dbReference type="RefSeq" id="WP_115567974.1">
    <property type="nucleotide sequence ID" value="NZ_QRGR01000036.1"/>
</dbReference>
<keyword evidence="1" id="KW-0732">Signal</keyword>
<protein>
    <submittedName>
        <fullName evidence="2">Uncharacterized protein</fullName>
    </submittedName>
</protein>
<dbReference type="PROSITE" id="PS51257">
    <property type="entry name" value="PROKAR_LIPOPROTEIN"/>
    <property type="match status" value="1"/>
</dbReference>
<evidence type="ECO:0000256" key="1">
    <source>
        <dbReference type="SAM" id="SignalP"/>
    </source>
</evidence>
<evidence type="ECO:0000313" key="2">
    <source>
        <dbReference type="EMBL" id="RDV11927.1"/>
    </source>
</evidence>
<keyword evidence="3" id="KW-1185">Reference proteome</keyword>
<comment type="caution">
    <text evidence="2">The sequence shown here is derived from an EMBL/GenBank/DDBJ whole genome shotgun (WGS) entry which is preliminary data.</text>
</comment>
<feature type="signal peptide" evidence="1">
    <location>
        <begin position="1"/>
        <end position="20"/>
    </location>
</feature>
<evidence type="ECO:0000313" key="3">
    <source>
        <dbReference type="Proteomes" id="UP000256708"/>
    </source>
</evidence>
<name>A0A3D8L3T8_9BACT</name>
<proteinExistence type="predicted"/>